<reference evidence="1 2" key="1">
    <citation type="submission" date="2023-07" db="EMBL/GenBank/DDBJ databases">
        <title>Genomic Encyclopedia of Type Strains, Phase IV (KMG-IV): sequencing the most valuable type-strain genomes for metagenomic binning, comparative biology and taxonomic classification.</title>
        <authorList>
            <person name="Goeker M."/>
        </authorList>
    </citation>
    <scope>NUCLEOTIDE SEQUENCE [LARGE SCALE GENOMIC DNA]</scope>
    <source>
        <strain evidence="1 2">DSM 5896</strain>
    </source>
</reference>
<sequence>MNLASPRNVQALPFDGPLFSICSLVNNDSQYDRMLASFARYGFSEEDTEFIFVDNRGGNTFEAYGGLNAMLAKARGRYIICCHQDVELIGDGAHELEARLDELTAKDPFWAIVGNAGAGPAGRAVRISDPYGDDQHVGTLPAVVHSLDENFLLLCRERLIGFSADLAGFHLYGTDACLQAELRGFTAYVIDFHLRHHSRGNADASYFECMRRLEDKYGRAFRSRRILTTFKPLYITANAWRARFWRFRKWQRMRQLRLRRKQGKA</sequence>
<organism evidence="1 2">
    <name type="scientific">Labrys monachus</name>
    <dbReference type="NCBI Taxonomy" id="217067"/>
    <lineage>
        <taxon>Bacteria</taxon>
        <taxon>Pseudomonadati</taxon>
        <taxon>Pseudomonadota</taxon>
        <taxon>Alphaproteobacteria</taxon>
        <taxon>Hyphomicrobiales</taxon>
        <taxon>Xanthobacteraceae</taxon>
        <taxon>Labrys</taxon>
    </lineage>
</organism>
<dbReference type="SUPFAM" id="SSF53448">
    <property type="entry name" value="Nucleotide-diphospho-sugar transferases"/>
    <property type="match status" value="1"/>
</dbReference>
<evidence type="ECO:0000313" key="2">
    <source>
        <dbReference type="Proteomes" id="UP001237448"/>
    </source>
</evidence>
<dbReference type="Gene3D" id="3.90.550.10">
    <property type="entry name" value="Spore Coat Polysaccharide Biosynthesis Protein SpsA, Chain A"/>
    <property type="match status" value="1"/>
</dbReference>
<protein>
    <recommendedName>
        <fullName evidence="3">Glycosyltransferase</fullName>
    </recommendedName>
</protein>
<keyword evidence="2" id="KW-1185">Reference proteome</keyword>
<proteinExistence type="predicted"/>
<gene>
    <name evidence="1" type="ORF">J3R73_001961</name>
</gene>
<dbReference type="RefSeq" id="WP_307425640.1">
    <property type="nucleotide sequence ID" value="NZ_JAUSVK010000001.1"/>
</dbReference>
<dbReference type="EMBL" id="JAUSVK010000001">
    <property type="protein sequence ID" value="MDQ0392169.1"/>
    <property type="molecule type" value="Genomic_DNA"/>
</dbReference>
<evidence type="ECO:0008006" key="3">
    <source>
        <dbReference type="Google" id="ProtNLM"/>
    </source>
</evidence>
<comment type="caution">
    <text evidence="1">The sequence shown here is derived from an EMBL/GenBank/DDBJ whole genome shotgun (WGS) entry which is preliminary data.</text>
</comment>
<evidence type="ECO:0000313" key="1">
    <source>
        <dbReference type="EMBL" id="MDQ0392169.1"/>
    </source>
</evidence>
<name>A0ABU0FC36_9HYPH</name>
<dbReference type="Proteomes" id="UP001237448">
    <property type="component" value="Unassembled WGS sequence"/>
</dbReference>
<accession>A0ABU0FC36</accession>
<dbReference type="InterPro" id="IPR029044">
    <property type="entry name" value="Nucleotide-diphossugar_trans"/>
</dbReference>